<keyword evidence="3" id="KW-1185">Reference proteome</keyword>
<dbReference type="AlphaFoldDB" id="A0A1I0SFG3"/>
<reference evidence="3" key="1">
    <citation type="submission" date="2016-10" db="EMBL/GenBank/DDBJ databases">
        <authorList>
            <person name="Varghese N."/>
            <person name="Submissions S."/>
        </authorList>
    </citation>
    <scope>NUCLEOTIDE SEQUENCE [LARGE SCALE GENOMIC DNA]</scope>
    <source>
        <strain evidence="3">DSM 18130</strain>
    </source>
</reference>
<dbReference type="InterPro" id="IPR010093">
    <property type="entry name" value="SinI_DNA-bd"/>
</dbReference>
<dbReference type="GO" id="GO:0003677">
    <property type="term" value="F:DNA binding"/>
    <property type="evidence" value="ECO:0007669"/>
    <property type="project" value="InterPro"/>
</dbReference>
<dbReference type="SUPFAM" id="SSF46955">
    <property type="entry name" value="Putative DNA-binding domain"/>
    <property type="match status" value="1"/>
</dbReference>
<organism evidence="2 3">
    <name type="scientific">Pedobacter suwonensis</name>
    <dbReference type="NCBI Taxonomy" id="332999"/>
    <lineage>
        <taxon>Bacteria</taxon>
        <taxon>Pseudomonadati</taxon>
        <taxon>Bacteroidota</taxon>
        <taxon>Sphingobacteriia</taxon>
        <taxon>Sphingobacteriales</taxon>
        <taxon>Sphingobacteriaceae</taxon>
        <taxon>Pedobacter</taxon>
    </lineage>
</organism>
<dbReference type="EMBL" id="FOJM01000001">
    <property type="protein sequence ID" value="SFA38261.1"/>
    <property type="molecule type" value="Genomic_DNA"/>
</dbReference>
<proteinExistence type="predicted"/>
<sequence>MKYTFEELPQAISTLHEKVDCIKDLLLENRSQNPQRPRDDLLTIRQAAEFLSLSVPTLYTKVSRKEIPVNKRGKRLYFSMVELSEWVRSGRKQTAEEINSLTNGIIPPT</sequence>
<gene>
    <name evidence="2" type="ORF">SAMN04488511_101159</name>
</gene>
<feature type="domain" description="Helix-turn-helix" evidence="1">
    <location>
        <begin position="41"/>
        <end position="90"/>
    </location>
</feature>
<dbReference type="Pfam" id="PF12728">
    <property type="entry name" value="HTH_17"/>
    <property type="match status" value="1"/>
</dbReference>
<evidence type="ECO:0000313" key="2">
    <source>
        <dbReference type="EMBL" id="SFA38261.1"/>
    </source>
</evidence>
<dbReference type="InterPro" id="IPR041657">
    <property type="entry name" value="HTH_17"/>
</dbReference>
<dbReference type="Proteomes" id="UP000198836">
    <property type="component" value="Unassembled WGS sequence"/>
</dbReference>
<evidence type="ECO:0000313" key="3">
    <source>
        <dbReference type="Proteomes" id="UP000198836"/>
    </source>
</evidence>
<dbReference type="OrthoDB" id="597977at2"/>
<dbReference type="NCBIfam" id="TIGR01764">
    <property type="entry name" value="excise"/>
    <property type="match status" value="1"/>
</dbReference>
<accession>A0A1I0SFG3</accession>
<evidence type="ECO:0000259" key="1">
    <source>
        <dbReference type="Pfam" id="PF12728"/>
    </source>
</evidence>
<protein>
    <submittedName>
        <fullName evidence="2">Transcriptional regulator, AlpA family</fullName>
    </submittedName>
</protein>
<dbReference type="STRING" id="332999.SAMN04488511_101159"/>
<dbReference type="RefSeq" id="WP_090979249.1">
    <property type="nucleotide sequence ID" value="NZ_FOJM01000001.1"/>
</dbReference>
<name>A0A1I0SFG3_9SPHI</name>
<dbReference type="InterPro" id="IPR009061">
    <property type="entry name" value="DNA-bd_dom_put_sf"/>
</dbReference>